<evidence type="ECO:0000256" key="1">
    <source>
        <dbReference type="SAM" id="MobiDB-lite"/>
    </source>
</evidence>
<protein>
    <recommendedName>
        <fullName evidence="4">Retrovirus-related Pol polyprotein from transposon RE1</fullName>
    </recommendedName>
</protein>
<reference evidence="2" key="1">
    <citation type="submission" date="2015-10" db="EMBL/GenBank/DDBJ databases">
        <authorList>
            <person name="Martinez-Garcia P.J."/>
            <person name="Crepeau M.W."/>
            <person name="Puiu D."/>
            <person name="Gonzalez-Ibeas D."/>
            <person name="Whalen J."/>
            <person name="Stevens K."/>
            <person name="Paul R."/>
            <person name="Butterfield T."/>
            <person name="Britton M."/>
            <person name="Reagan R."/>
            <person name="Chakraborty S."/>
            <person name="Walawage S.L."/>
            <person name="Vasquez-Gross H.A."/>
            <person name="Cardeno C."/>
            <person name="Famula R."/>
            <person name="Pratt K."/>
            <person name="Kuruganti S."/>
            <person name="Aradhya M.K."/>
            <person name="Leslie C.A."/>
            <person name="Dandekar A.M."/>
            <person name="Salzberg S.L."/>
            <person name="Wegrzyn J.L."/>
            <person name="Langley C.H."/>
            <person name="Neale D.B."/>
        </authorList>
    </citation>
    <scope>NUCLEOTIDE SEQUENCE</scope>
    <source>
        <tissue evidence="2">Leaves</tissue>
    </source>
</reference>
<comment type="caution">
    <text evidence="2">The sequence shown here is derived from an EMBL/GenBank/DDBJ whole genome shotgun (WGS) entry which is preliminary data.</text>
</comment>
<dbReference type="PANTHER" id="PTHR47481">
    <property type="match status" value="1"/>
</dbReference>
<dbReference type="Pfam" id="PF14223">
    <property type="entry name" value="Retrotran_gag_2"/>
    <property type="match status" value="1"/>
</dbReference>
<dbReference type="Proteomes" id="UP000619265">
    <property type="component" value="Unassembled WGS sequence"/>
</dbReference>
<reference evidence="2" key="2">
    <citation type="submission" date="2020-03" db="EMBL/GenBank/DDBJ databases">
        <title>Walnut 2.0.</title>
        <authorList>
            <person name="Marrano A."/>
            <person name="Britton M."/>
            <person name="Zimin A.V."/>
            <person name="Zaini P.A."/>
            <person name="Workman R."/>
            <person name="Puiu D."/>
            <person name="Bianco L."/>
            <person name="Allen B.J."/>
            <person name="Troggio M."/>
            <person name="Leslie C.A."/>
            <person name="Timp W."/>
            <person name="Dendekar A."/>
            <person name="Salzberg S.L."/>
            <person name="Neale D.B."/>
        </authorList>
    </citation>
    <scope>NUCLEOTIDE SEQUENCE</scope>
    <source>
        <tissue evidence="2">Leaves</tissue>
    </source>
</reference>
<evidence type="ECO:0008006" key="4">
    <source>
        <dbReference type="Google" id="ProtNLM"/>
    </source>
</evidence>
<dbReference type="Gramene" id="Jr14_00880_p1">
    <property type="protein sequence ID" value="cds.Jr14_00880_p1"/>
    <property type="gene ID" value="Jr14_00880"/>
</dbReference>
<name>A0A833TSN0_JUGRE</name>
<feature type="region of interest" description="Disordered" evidence="1">
    <location>
        <begin position="342"/>
        <end position="362"/>
    </location>
</feature>
<feature type="compositionally biased region" description="Polar residues" evidence="1">
    <location>
        <begin position="228"/>
        <end position="251"/>
    </location>
</feature>
<accession>A0A833TSN0</accession>
<feature type="compositionally biased region" description="Low complexity" evidence="1">
    <location>
        <begin position="253"/>
        <end position="267"/>
    </location>
</feature>
<evidence type="ECO:0000313" key="2">
    <source>
        <dbReference type="EMBL" id="KAF5445894.1"/>
    </source>
</evidence>
<sequence>MSQSLPSVTTSPNFNVPSENNIVAINAHVQLLYKLNSSNFHAWRAQLDSLVIGYDLQGFIDDSNPCPILGINLTAESRVARSRWIRQDKLLLNGIFASVSESIMPLIVASGTSREAWLKLTRLYAHRSRTRVIQLKDTHTSLTRGSKSVTEYLQQIKTIADELALVDSLLTNDDLTLYILNGLGYDFRDIADPIRTSETSLKFEELHDLLVSHETYIKRLETLQQNTIATTNYHQKKSSAPSNRSKFNRNGNHSRPNQQSSQPQHSPQSFNKNYVICQFCSITSHTARQCKKFWTPSSPNVNCATTGSSTDKSWIVDSGASHHITSDMSKLSIHSEYDGTDEVIIGDGSRSDVGGDTNARTL</sequence>
<dbReference type="EMBL" id="LIHL02000014">
    <property type="protein sequence ID" value="KAF5445894.1"/>
    <property type="molecule type" value="Genomic_DNA"/>
</dbReference>
<organism evidence="2 3">
    <name type="scientific">Juglans regia</name>
    <name type="common">English walnut</name>
    <dbReference type="NCBI Taxonomy" id="51240"/>
    <lineage>
        <taxon>Eukaryota</taxon>
        <taxon>Viridiplantae</taxon>
        <taxon>Streptophyta</taxon>
        <taxon>Embryophyta</taxon>
        <taxon>Tracheophyta</taxon>
        <taxon>Spermatophyta</taxon>
        <taxon>Magnoliopsida</taxon>
        <taxon>eudicotyledons</taxon>
        <taxon>Gunneridae</taxon>
        <taxon>Pentapetalae</taxon>
        <taxon>rosids</taxon>
        <taxon>fabids</taxon>
        <taxon>Fagales</taxon>
        <taxon>Juglandaceae</taxon>
        <taxon>Juglans</taxon>
    </lineage>
</organism>
<proteinExistence type="predicted"/>
<dbReference type="PANTHER" id="PTHR47481:SF9">
    <property type="entry name" value="RETROTRANSPOSON GAG DOMAIN-CONTAINING PROTEIN"/>
    <property type="match status" value="1"/>
</dbReference>
<evidence type="ECO:0000313" key="3">
    <source>
        <dbReference type="Proteomes" id="UP000619265"/>
    </source>
</evidence>
<gene>
    <name evidence="2" type="ORF">F2P56_031569</name>
</gene>
<feature type="region of interest" description="Disordered" evidence="1">
    <location>
        <begin position="228"/>
        <end position="267"/>
    </location>
</feature>
<dbReference type="AlphaFoldDB" id="A0A833TSN0"/>